<reference evidence="2" key="1">
    <citation type="submission" date="2018-11" db="EMBL/GenBank/DDBJ databases">
        <authorList>
            <consortium name="Pathogen Informatics"/>
        </authorList>
    </citation>
    <scope>NUCLEOTIDE SEQUENCE</scope>
</reference>
<accession>A0A448XE45</accession>
<comment type="caution">
    <text evidence="2">The sequence shown here is derived from an EMBL/GenBank/DDBJ whole genome shotgun (WGS) entry which is preliminary data.</text>
</comment>
<name>A0A448XE45_9PLAT</name>
<dbReference type="EMBL" id="CAAALY010248059">
    <property type="protein sequence ID" value="VEL34632.1"/>
    <property type="molecule type" value="Genomic_DNA"/>
</dbReference>
<evidence type="ECO:0000256" key="1">
    <source>
        <dbReference type="SAM" id="SignalP"/>
    </source>
</evidence>
<evidence type="ECO:0000313" key="3">
    <source>
        <dbReference type="Proteomes" id="UP000784294"/>
    </source>
</evidence>
<protein>
    <submittedName>
        <fullName evidence="2">Uncharacterized protein</fullName>
    </submittedName>
</protein>
<feature type="signal peptide" evidence="1">
    <location>
        <begin position="1"/>
        <end position="17"/>
    </location>
</feature>
<keyword evidence="1" id="KW-0732">Signal</keyword>
<organism evidence="2 3">
    <name type="scientific">Protopolystoma xenopodis</name>
    <dbReference type="NCBI Taxonomy" id="117903"/>
    <lineage>
        <taxon>Eukaryota</taxon>
        <taxon>Metazoa</taxon>
        <taxon>Spiralia</taxon>
        <taxon>Lophotrochozoa</taxon>
        <taxon>Platyhelminthes</taxon>
        <taxon>Monogenea</taxon>
        <taxon>Polyopisthocotylea</taxon>
        <taxon>Polystomatidea</taxon>
        <taxon>Polystomatidae</taxon>
        <taxon>Protopolystoma</taxon>
    </lineage>
</organism>
<sequence length="152" mass="16543">MLHLVLMNLQQMSLVSTSVKATGQARRGFAYKSTSFTFVPSHPLRSTPLFIASYPSHMLSPPLAHSTFCCPLSHICIYVCLPACMHACKKSTRSLQEVSTPIISRSVCPMETSKVQFQLKFGQHMFSSKSLPVTLSPPAQAAHASTCTLANG</sequence>
<gene>
    <name evidence="2" type="ORF">PXEA_LOCUS28072</name>
</gene>
<dbReference type="AlphaFoldDB" id="A0A448XE45"/>
<dbReference type="Proteomes" id="UP000784294">
    <property type="component" value="Unassembled WGS sequence"/>
</dbReference>
<proteinExistence type="predicted"/>
<keyword evidence="3" id="KW-1185">Reference proteome</keyword>
<feature type="chain" id="PRO_5019479391" evidence="1">
    <location>
        <begin position="18"/>
        <end position="152"/>
    </location>
</feature>
<evidence type="ECO:0000313" key="2">
    <source>
        <dbReference type="EMBL" id="VEL34632.1"/>
    </source>
</evidence>